<gene>
    <name evidence="1" type="ORF">K6T82_21260</name>
</gene>
<evidence type="ECO:0000313" key="1">
    <source>
        <dbReference type="EMBL" id="MBZ4037303.1"/>
    </source>
</evidence>
<accession>A0A9X1HER7</accession>
<dbReference type="AlphaFoldDB" id="A0A9X1HER7"/>
<dbReference type="EMBL" id="JAINUY010000008">
    <property type="protein sequence ID" value="MBZ4037303.1"/>
    <property type="molecule type" value="Genomic_DNA"/>
</dbReference>
<dbReference type="Proteomes" id="UP001139366">
    <property type="component" value="Unassembled WGS sequence"/>
</dbReference>
<dbReference type="RefSeq" id="WP_223710426.1">
    <property type="nucleotide sequence ID" value="NZ_JAINUY010000008.1"/>
</dbReference>
<evidence type="ECO:0000313" key="2">
    <source>
        <dbReference type="Proteomes" id="UP001139366"/>
    </source>
</evidence>
<name>A0A9X1HER7_9FLAO</name>
<sequence>MNTTLENIFEKIDFIIDSITKIESKLKTEQIIKPPPKKLSLDQAVLFLQEKGIKISKSSIYKLTSNNSISFRRFGNRLVFSEDELEKWISLQLKEQNVHKLESVSKISNSAQNKIHKNNGRNRFK</sequence>
<comment type="caution">
    <text evidence="1">The sequence shown here is derived from an EMBL/GenBank/DDBJ whole genome shotgun (WGS) entry which is preliminary data.</text>
</comment>
<proteinExistence type="predicted"/>
<protein>
    <submittedName>
        <fullName evidence="1">Helix-turn-helix domain-containing protein</fullName>
    </submittedName>
</protein>
<organism evidence="1 2">
    <name type="scientific">Flavobacterium potami</name>
    <dbReference type="NCBI Taxonomy" id="2872310"/>
    <lineage>
        <taxon>Bacteria</taxon>
        <taxon>Pseudomonadati</taxon>
        <taxon>Bacteroidota</taxon>
        <taxon>Flavobacteriia</taxon>
        <taxon>Flavobacteriales</taxon>
        <taxon>Flavobacteriaceae</taxon>
        <taxon>Flavobacterium</taxon>
    </lineage>
</organism>
<keyword evidence="2" id="KW-1185">Reference proteome</keyword>
<reference evidence="1 2" key="1">
    <citation type="journal article" date="2023" name="Antonie Van Leeuwenhoek">
        <title>Flavobacterium potami sp. nov., a multi-metal resistance genes harbouring bacterium isolated from shallow river silt.</title>
        <authorList>
            <person name="Li S."/>
            <person name="Mao S."/>
            <person name="Mu W."/>
            <person name="Guo B."/>
            <person name="Li C."/>
            <person name="Zhu Q."/>
            <person name="Hou X."/>
            <person name="Zhao Y."/>
            <person name="Wei S."/>
            <person name="Liu H."/>
            <person name="Liu A."/>
        </authorList>
    </citation>
    <scope>NUCLEOTIDE SEQUENCE [LARGE SCALE GENOMIC DNA]</scope>
    <source>
        <strain evidence="1 2">17A</strain>
    </source>
</reference>